<dbReference type="Pfam" id="PF12239">
    <property type="entry name" value="DUF3605"/>
    <property type="match status" value="1"/>
</dbReference>
<dbReference type="EMBL" id="JATAAI010000013">
    <property type="protein sequence ID" value="KAK1741354.1"/>
    <property type="molecule type" value="Genomic_DNA"/>
</dbReference>
<dbReference type="AlphaFoldDB" id="A0AAD8Y7R6"/>
<dbReference type="InterPro" id="IPR022036">
    <property type="entry name" value="DUF3605"/>
</dbReference>
<organism evidence="1 2">
    <name type="scientific">Skeletonema marinoi</name>
    <dbReference type="NCBI Taxonomy" id="267567"/>
    <lineage>
        <taxon>Eukaryota</taxon>
        <taxon>Sar</taxon>
        <taxon>Stramenopiles</taxon>
        <taxon>Ochrophyta</taxon>
        <taxon>Bacillariophyta</taxon>
        <taxon>Coscinodiscophyceae</taxon>
        <taxon>Thalassiosirophycidae</taxon>
        <taxon>Thalassiosirales</taxon>
        <taxon>Skeletonemataceae</taxon>
        <taxon>Skeletonema</taxon>
        <taxon>Skeletonema marinoi-dohrnii complex</taxon>
    </lineage>
</organism>
<sequence>MGCSQSKSTTNAVNWDRIPSVIRCNASDSDSVCSESTPTTEKAVIVPTISNAHRLYIPNDIIFSYGSIDKVIECLHAKEKRVLTKTYNRQGRCCRKATHTEKITFEMPIHCLKHAKKDEQGRFIGNGSIFWRLPEVEASRVVDYEANKKKYTNAYDRLHIESFGWDAVETVDGKITAVRGKNATRKIVWMKNKYPYAWEDGVEHYVCWSTDAPAQSIDECIKNIEENVGADKEAVWFTSSANHLLVSGIDHIHVIVRSKPEYVE</sequence>
<dbReference type="PANTHER" id="PTHR35020:SF2">
    <property type="entry name" value="N-ACETYLGLUCOSAMINE-INDUCED PROTEIN 1"/>
    <property type="match status" value="1"/>
</dbReference>
<proteinExistence type="predicted"/>
<accession>A0AAD8Y7R6</accession>
<evidence type="ECO:0000313" key="2">
    <source>
        <dbReference type="Proteomes" id="UP001224775"/>
    </source>
</evidence>
<dbReference type="PANTHER" id="PTHR35020">
    <property type="entry name" value="N-ACETYLGLUCOSAMINE-INDUCED PROTEIN 1"/>
    <property type="match status" value="1"/>
</dbReference>
<dbReference type="GO" id="GO:0006044">
    <property type="term" value="P:N-acetylglucosamine metabolic process"/>
    <property type="evidence" value="ECO:0007669"/>
    <property type="project" value="TreeGrafter"/>
</dbReference>
<protein>
    <submittedName>
        <fullName evidence="1">Uncharacterized protein</fullName>
    </submittedName>
</protein>
<keyword evidence="2" id="KW-1185">Reference proteome</keyword>
<reference evidence="1" key="1">
    <citation type="submission" date="2023-06" db="EMBL/GenBank/DDBJ databases">
        <title>Survivors Of The Sea: Transcriptome response of Skeletonema marinoi to long-term dormancy.</title>
        <authorList>
            <person name="Pinder M.I.M."/>
            <person name="Kourtchenko O."/>
            <person name="Robertson E.K."/>
            <person name="Larsson T."/>
            <person name="Maumus F."/>
            <person name="Osuna-Cruz C.M."/>
            <person name="Vancaester E."/>
            <person name="Stenow R."/>
            <person name="Vandepoele K."/>
            <person name="Ploug H."/>
            <person name="Bruchert V."/>
            <person name="Godhe A."/>
            <person name="Topel M."/>
        </authorList>
    </citation>
    <scope>NUCLEOTIDE SEQUENCE</scope>
    <source>
        <strain evidence="1">R05AC</strain>
    </source>
</reference>
<name>A0AAD8Y7R6_9STRA</name>
<comment type="caution">
    <text evidence="1">The sequence shown here is derived from an EMBL/GenBank/DDBJ whole genome shotgun (WGS) entry which is preliminary data.</text>
</comment>
<dbReference type="GO" id="GO:0005737">
    <property type="term" value="C:cytoplasm"/>
    <property type="evidence" value="ECO:0007669"/>
    <property type="project" value="TreeGrafter"/>
</dbReference>
<gene>
    <name evidence="1" type="ORF">QTG54_007832</name>
</gene>
<dbReference type="Proteomes" id="UP001224775">
    <property type="component" value="Unassembled WGS sequence"/>
</dbReference>
<evidence type="ECO:0000313" key="1">
    <source>
        <dbReference type="EMBL" id="KAK1741354.1"/>
    </source>
</evidence>